<evidence type="ECO:0000313" key="5">
    <source>
        <dbReference type="EMBL" id="RCW33941.1"/>
    </source>
</evidence>
<keyword evidence="6" id="KW-1185">Reference proteome</keyword>
<keyword evidence="2" id="KW-0812">Transmembrane</keyword>
<dbReference type="AlphaFoldDB" id="A0A368V4K5"/>
<dbReference type="InterPro" id="IPR011123">
    <property type="entry name" value="Y_Y_Y"/>
</dbReference>
<evidence type="ECO:0000256" key="1">
    <source>
        <dbReference type="SAM" id="Coils"/>
    </source>
</evidence>
<dbReference type="InterPro" id="IPR013783">
    <property type="entry name" value="Ig-like_fold"/>
</dbReference>
<dbReference type="InterPro" id="IPR015943">
    <property type="entry name" value="WD40/YVTN_repeat-like_dom_sf"/>
</dbReference>
<dbReference type="Gene3D" id="1.10.10.10">
    <property type="entry name" value="Winged helix-like DNA-binding domain superfamily/Winged helix DNA-binding domain"/>
    <property type="match status" value="1"/>
</dbReference>
<dbReference type="Proteomes" id="UP000252733">
    <property type="component" value="Unassembled WGS sequence"/>
</dbReference>
<dbReference type="RefSeq" id="WP_114437126.1">
    <property type="nucleotide sequence ID" value="NZ_QPIZ01000012.1"/>
</dbReference>
<dbReference type="Gene3D" id="2.60.40.10">
    <property type="entry name" value="Immunoglobulins"/>
    <property type="match status" value="1"/>
</dbReference>
<dbReference type="GO" id="GO:0006355">
    <property type="term" value="P:regulation of DNA-templated transcription"/>
    <property type="evidence" value="ECO:0007669"/>
    <property type="project" value="InterPro"/>
</dbReference>
<evidence type="ECO:0000256" key="3">
    <source>
        <dbReference type="SAM" id="SignalP"/>
    </source>
</evidence>
<dbReference type="InterPro" id="IPR016032">
    <property type="entry name" value="Sig_transdc_resp-reg_C-effctor"/>
</dbReference>
<dbReference type="Pfam" id="PF00196">
    <property type="entry name" value="GerE"/>
    <property type="match status" value="1"/>
</dbReference>
<dbReference type="Pfam" id="PF07495">
    <property type="entry name" value="Y_Y_Y"/>
    <property type="match status" value="1"/>
</dbReference>
<proteinExistence type="predicted"/>
<comment type="caution">
    <text evidence="5">The sequence shown here is derived from an EMBL/GenBank/DDBJ whole genome shotgun (WGS) entry which is preliminary data.</text>
</comment>
<reference evidence="5 6" key="1">
    <citation type="submission" date="2018-07" db="EMBL/GenBank/DDBJ databases">
        <title>Freshwater and sediment microbial communities from various areas in North America, analyzing microbe dynamics in response to fracking.</title>
        <authorList>
            <person name="Lamendella R."/>
        </authorList>
    </citation>
    <scope>NUCLEOTIDE SEQUENCE [LARGE SCALE GENOMIC DNA]</scope>
    <source>
        <strain evidence="5 6">160A</strain>
    </source>
</reference>
<name>A0A368V4K5_9BACT</name>
<feature type="domain" description="HTH luxR-type" evidence="4">
    <location>
        <begin position="905"/>
        <end position="969"/>
    </location>
</feature>
<dbReference type="SUPFAM" id="SSF63829">
    <property type="entry name" value="Calcium-dependent phosphotriesterase"/>
    <property type="match status" value="1"/>
</dbReference>
<dbReference type="SUPFAM" id="SSF46894">
    <property type="entry name" value="C-terminal effector domain of the bipartite response regulators"/>
    <property type="match status" value="1"/>
</dbReference>
<dbReference type="EMBL" id="QPIZ01000012">
    <property type="protein sequence ID" value="RCW33941.1"/>
    <property type="molecule type" value="Genomic_DNA"/>
</dbReference>
<protein>
    <submittedName>
        <fullName evidence="5">Regulatory LuxR family protein</fullName>
    </submittedName>
</protein>
<dbReference type="Gene3D" id="2.130.10.10">
    <property type="entry name" value="YVTN repeat-like/Quinoprotein amine dehydrogenase"/>
    <property type="match status" value="2"/>
</dbReference>
<keyword evidence="3" id="KW-0732">Signal</keyword>
<evidence type="ECO:0000313" key="6">
    <source>
        <dbReference type="Proteomes" id="UP000252733"/>
    </source>
</evidence>
<feature type="transmembrane region" description="Helical" evidence="2">
    <location>
        <begin position="760"/>
        <end position="781"/>
    </location>
</feature>
<sequence>MKNRISLFFLLISISSLLAANPVEYGISEIEYFNRRQYGGATQSWKISQADNGLLYFANNDGIIEYDGSQWRLLERPENLNNNPVRSVFVLEDKIFLGATDEFGYYSNDSVGGFQYSSLTDTYNVDKLGDFWNIFHLNNQVIFQSHNALCLYTPGESVEVIMAESRISEAFLVNDAILLHDDKEGLMELRNGALYKVPGGEIFAGKIIGGIMALSRDEAVIGTMDDGLYLWGVNGIGKWNVPADDILKQSNIFCAGKVGDDLAFGTIQAGVVITDNQGDVKMIAGKDKGLNNNTVLDLFVDRQKNIWAALDNGIARINYNSAVSFIEGYFDLGTGYCMDKKGDRFFLGTNQALYTIKENQFSSPVKSRDDFHRVKGTNGQVWSVYTDVETGEVLVGHNLGIFRVEGESARLITPGSVNGAWIFRKIPGRKDLLMVGYYGGIILLKREDGGNWEFHQRIDGFPESSRFMEWDDTGNLWVVHGLKGFYRLQFNDSYTRVTEVKTITDFTGVDDYEGFSMSVIDGRIVMASSHGLYTMDPDNKDTFVRDELEKFFYGRNYPVRLQQDRYGNIWFFVNSGVGVLRYQEDGTYRKIDNPMVPLNHKFVNGFESVYVLNEEVAFFGIEDGFGQYSANNDVNYYQPFEVHIRGFKSLTNPDQLFYSNSLSPKQKKIPFFPYQNNAFEVFFSATWFGSGDVEYSTILEGFETGWSPWGTMRNRQFTRLPEGDYTFKVRARNVHGVQSKEAVFHFSIQPPWYRNTIAKIIYVVLAIILAFLIFWSTGRIAEKSKEREKIRQQEKYKEKEAELRREALEKEKEMIRLRNEKLRNDMKHKEKELASSTMHILHKNDFLIKIKDELQNARKTDSQSILDKKINSVIRQIDKDIDNDAHWEIFEKHLEQVHEDFLNRLNSLHDDLSAREMRLAAYLRMNMTSKEIASLMNITPRAVENNRYKLRKKLGLEQGDNLVDYILKI</sequence>
<dbReference type="InterPro" id="IPR011041">
    <property type="entry name" value="Quinoprot_gluc/sorb_DH_b-prop"/>
</dbReference>
<organism evidence="5 6">
    <name type="scientific">Marinilabilia salmonicolor</name>
    <dbReference type="NCBI Taxonomy" id="989"/>
    <lineage>
        <taxon>Bacteria</taxon>
        <taxon>Pseudomonadati</taxon>
        <taxon>Bacteroidota</taxon>
        <taxon>Bacteroidia</taxon>
        <taxon>Marinilabiliales</taxon>
        <taxon>Marinilabiliaceae</taxon>
        <taxon>Marinilabilia</taxon>
    </lineage>
</organism>
<keyword evidence="1" id="KW-0175">Coiled coil</keyword>
<feature type="chain" id="PRO_5016629024" evidence="3">
    <location>
        <begin position="20"/>
        <end position="969"/>
    </location>
</feature>
<dbReference type="InterPro" id="IPR036388">
    <property type="entry name" value="WH-like_DNA-bd_sf"/>
</dbReference>
<evidence type="ECO:0000256" key="2">
    <source>
        <dbReference type="SAM" id="Phobius"/>
    </source>
</evidence>
<accession>A0A368V4K5</accession>
<keyword evidence="2" id="KW-0472">Membrane</keyword>
<feature type="signal peptide" evidence="3">
    <location>
        <begin position="1"/>
        <end position="19"/>
    </location>
</feature>
<dbReference type="SUPFAM" id="SSF50952">
    <property type="entry name" value="Soluble quinoprotein glucose dehydrogenase"/>
    <property type="match status" value="1"/>
</dbReference>
<evidence type="ECO:0000259" key="4">
    <source>
        <dbReference type="PROSITE" id="PS50043"/>
    </source>
</evidence>
<dbReference type="GO" id="GO:0003677">
    <property type="term" value="F:DNA binding"/>
    <property type="evidence" value="ECO:0007669"/>
    <property type="project" value="InterPro"/>
</dbReference>
<dbReference type="PROSITE" id="PS50043">
    <property type="entry name" value="HTH_LUXR_2"/>
    <property type="match status" value="1"/>
</dbReference>
<dbReference type="InterPro" id="IPR000792">
    <property type="entry name" value="Tscrpt_reg_LuxR_C"/>
</dbReference>
<dbReference type="SMART" id="SM00421">
    <property type="entry name" value="HTH_LUXR"/>
    <property type="match status" value="1"/>
</dbReference>
<keyword evidence="2" id="KW-1133">Transmembrane helix</keyword>
<feature type="coiled-coil region" evidence="1">
    <location>
        <begin position="782"/>
        <end position="832"/>
    </location>
</feature>
<gene>
    <name evidence="5" type="ORF">DFO77_112105</name>
</gene>